<dbReference type="GO" id="GO:0003677">
    <property type="term" value="F:DNA binding"/>
    <property type="evidence" value="ECO:0007669"/>
    <property type="project" value="InterPro"/>
</dbReference>
<feature type="domain" description="RNA polymerase sigma-70 region 2" evidence="5">
    <location>
        <begin position="22"/>
        <end position="89"/>
    </location>
</feature>
<protein>
    <submittedName>
        <fullName evidence="7">ECF RNA polymerase sigma-E factor</fullName>
    </submittedName>
</protein>
<organism evidence="7">
    <name type="scientific">bioreactor metagenome</name>
    <dbReference type="NCBI Taxonomy" id="1076179"/>
    <lineage>
        <taxon>unclassified sequences</taxon>
        <taxon>metagenomes</taxon>
        <taxon>ecological metagenomes</taxon>
    </lineage>
</organism>
<dbReference type="InterPro" id="IPR013324">
    <property type="entry name" value="RNA_pol_sigma_r3/r4-like"/>
</dbReference>
<evidence type="ECO:0000256" key="4">
    <source>
        <dbReference type="ARBA" id="ARBA00023163"/>
    </source>
</evidence>
<dbReference type="NCBIfam" id="TIGR02937">
    <property type="entry name" value="sigma70-ECF"/>
    <property type="match status" value="1"/>
</dbReference>
<dbReference type="PANTHER" id="PTHR43133">
    <property type="entry name" value="RNA POLYMERASE ECF-TYPE SIGMA FACTO"/>
    <property type="match status" value="1"/>
</dbReference>
<dbReference type="GO" id="GO:0006352">
    <property type="term" value="P:DNA-templated transcription initiation"/>
    <property type="evidence" value="ECO:0007669"/>
    <property type="project" value="InterPro"/>
</dbReference>
<dbReference type="PANTHER" id="PTHR43133:SF51">
    <property type="entry name" value="RNA POLYMERASE SIGMA FACTOR"/>
    <property type="match status" value="1"/>
</dbReference>
<feature type="domain" description="RNA polymerase sigma factor 70 region 4 type 2" evidence="6">
    <location>
        <begin position="121"/>
        <end position="172"/>
    </location>
</feature>
<dbReference type="SUPFAM" id="SSF88659">
    <property type="entry name" value="Sigma3 and sigma4 domains of RNA polymerase sigma factors"/>
    <property type="match status" value="1"/>
</dbReference>
<proteinExistence type="inferred from homology"/>
<sequence length="189" mass="22466">MITDSVIIDEVLSGNKRAFEILVKKYQIIIYNYILRITLNKEDSEDITQEVFIRAYKNIYQLKDKDNFGNWLFKIAVNAINTNFKCKKRFEVLDEKFTNNVECDLIDTPEEVVKIKEKNIELLKKLEILNNEEKNAMILKYINGFSYREISEIMRIKEDTIKMKVFRAKKKLYNHVKNCASEGDEIYEV</sequence>
<dbReference type="InterPro" id="IPR039425">
    <property type="entry name" value="RNA_pol_sigma-70-like"/>
</dbReference>
<dbReference type="Pfam" id="PF08281">
    <property type="entry name" value="Sigma70_r4_2"/>
    <property type="match status" value="1"/>
</dbReference>
<gene>
    <name evidence="7" type="primary">rpoE_27</name>
    <name evidence="7" type="ORF">SDC9_91741</name>
</gene>
<dbReference type="InterPro" id="IPR013249">
    <property type="entry name" value="RNA_pol_sigma70_r4_t2"/>
</dbReference>
<dbReference type="CDD" id="cd06171">
    <property type="entry name" value="Sigma70_r4"/>
    <property type="match status" value="1"/>
</dbReference>
<name>A0A644ZWG5_9ZZZZ</name>
<evidence type="ECO:0000256" key="2">
    <source>
        <dbReference type="ARBA" id="ARBA00023015"/>
    </source>
</evidence>
<dbReference type="Pfam" id="PF04542">
    <property type="entry name" value="Sigma70_r2"/>
    <property type="match status" value="1"/>
</dbReference>
<keyword evidence="4" id="KW-0804">Transcription</keyword>
<evidence type="ECO:0000256" key="1">
    <source>
        <dbReference type="ARBA" id="ARBA00010641"/>
    </source>
</evidence>
<dbReference type="AlphaFoldDB" id="A0A644ZWG5"/>
<dbReference type="InterPro" id="IPR036388">
    <property type="entry name" value="WH-like_DNA-bd_sf"/>
</dbReference>
<keyword evidence="3" id="KW-0731">Sigma factor</keyword>
<dbReference type="InterPro" id="IPR013325">
    <property type="entry name" value="RNA_pol_sigma_r2"/>
</dbReference>
<comment type="caution">
    <text evidence="7">The sequence shown here is derived from an EMBL/GenBank/DDBJ whole genome shotgun (WGS) entry which is preliminary data.</text>
</comment>
<dbReference type="GO" id="GO:0016987">
    <property type="term" value="F:sigma factor activity"/>
    <property type="evidence" value="ECO:0007669"/>
    <property type="project" value="UniProtKB-KW"/>
</dbReference>
<dbReference type="InterPro" id="IPR007627">
    <property type="entry name" value="RNA_pol_sigma70_r2"/>
</dbReference>
<evidence type="ECO:0000256" key="3">
    <source>
        <dbReference type="ARBA" id="ARBA00023082"/>
    </source>
</evidence>
<evidence type="ECO:0000259" key="5">
    <source>
        <dbReference type="Pfam" id="PF04542"/>
    </source>
</evidence>
<dbReference type="SUPFAM" id="SSF88946">
    <property type="entry name" value="Sigma2 domain of RNA polymerase sigma factors"/>
    <property type="match status" value="1"/>
</dbReference>
<dbReference type="InterPro" id="IPR014284">
    <property type="entry name" value="RNA_pol_sigma-70_dom"/>
</dbReference>
<accession>A0A644ZWG5</accession>
<dbReference type="Gene3D" id="1.10.10.10">
    <property type="entry name" value="Winged helix-like DNA-binding domain superfamily/Winged helix DNA-binding domain"/>
    <property type="match status" value="1"/>
</dbReference>
<reference evidence="7" key="1">
    <citation type="submission" date="2019-08" db="EMBL/GenBank/DDBJ databases">
        <authorList>
            <person name="Kucharzyk K."/>
            <person name="Murdoch R.W."/>
            <person name="Higgins S."/>
            <person name="Loffler F."/>
        </authorList>
    </citation>
    <scope>NUCLEOTIDE SEQUENCE</scope>
</reference>
<evidence type="ECO:0000313" key="7">
    <source>
        <dbReference type="EMBL" id="MPM45056.1"/>
    </source>
</evidence>
<keyword evidence="2" id="KW-0805">Transcription regulation</keyword>
<dbReference type="Gene3D" id="1.10.1740.10">
    <property type="match status" value="1"/>
</dbReference>
<comment type="similarity">
    <text evidence="1">Belongs to the sigma-70 factor family. ECF subfamily.</text>
</comment>
<dbReference type="EMBL" id="VSSQ01010727">
    <property type="protein sequence ID" value="MPM45056.1"/>
    <property type="molecule type" value="Genomic_DNA"/>
</dbReference>
<evidence type="ECO:0000259" key="6">
    <source>
        <dbReference type="Pfam" id="PF08281"/>
    </source>
</evidence>